<dbReference type="RefSeq" id="WP_235049764.1">
    <property type="nucleotide sequence ID" value="NZ_JAKFHA010000001.1"/>
</dbReference>
<evidence type="ECO:0000313" key="2">
    <source>
        <dbReference type="Proteomes" id="UP001165378"/>
    </source>
</evidence>
<dbReference type="Proteomes" id="UP001165378">
    <property type="component" value="Unassembled WGS sequence"/>
</dbReference>
<dbReference type="EMBL" id="JAKFHA010000001">
    <property type="protein sequence ID" value="MCF2525735.1"/>
    <property type="molecule type" value="Genomic_DNA"/>
</dbReference>
<comment type="caution">
    <text evidence="1">The sequence shown here is derived from an EMBL/GenBank/DDBJ whole genome shotgun (WGS) entry which is preliminary data.</text>
</comment>
<proteinExistence type="predicted"/>
<dbReference type="AlphaFoldDB" id="A0AA41TY35"/>
<gene>
    <name evidence="1" type="ORF">LZ495_00640</name>
</gene>
<dbReference type="InterPro" id="IPR025851">
    <property type="entry name" value="SUKH-4"/>
</dbReference>
<organism evidence="1 2">
    <name type="scientific">Yinghuangia soli</name>
    <dbReference type="NCBI Taxonomy" id="2908204"/>
    <lineage>
        <taxon>Bacteria</taxon>
        <taxon>Bacillati</taxon>
        <taxon>Actinomycetota</taxon>
        <taxon>Actinomycetes</taxon>
        <taxon>Kitasatosporales</taxon>
        <taxon>Streptomycetaceae</taxon>
        <taxon>Yinghuangia</taxon>
    </lineage>
</organism>
<sequence>MLKRPLADLVVPAEQTLPDPEALGGWKIPEIDRLSLARWGLPVMGRVNFDACISRAVVPRCSDQGRAYFSLGTWIGLEIAVDVPSGAVWGLSSDGWHRDNYYINSSVSLLVDFAWRWYWVSQIEDDELGGDYYESCHLFLDAVASEDPDVKSRRHSLWRAVVLPA</sequence>
<accession>A0AA41TY35</accession>
<evidence type="ECO:0000313" key="1">
    <source>
        <dbReference type="EMBL" id="MCF2525735.1"/>
    </source>
</evidence>
<dbReference type="Pfam" id="PF14435">
    <property type="entry name" value="SUKH-4"/>
    <property type="match status" value="1"/>
</dbReference>
<protein>
    <submittedName>
        <fullName evidence="1">SUKH-4 family immunity protein</fullName>
    </submittedName>
</protein>
<reference evidence="1" key="1">
    <citation type="submission" date="2022-01" db="EMBL/GenBank/DDBJ databases">
        <title>Genome-Based Taxonomic Classification of the Phylum Actinobacteria.</title>
        <authorList>
            <person name="Gao Y."/>
        </authorList>
    </citation>
    <scope>NUCLEOTIDE SEQUENCE</scope>
    <source>
        <strain evidence="1">KLBMP 8922</strain>
    </source>
</reference>
<keyword evidence="2" id="KW-1185">Reference proteome</keyword>
<name>A0AA41TY35_9ACTN</name>